<feature type="region of interest" description="Disordered" evidence="1">
    <location>
        <begin position="332"/>
        <end position="382"/>
    </location>
</feature>
<dbReference type="STRING" id="1296565.SAMN05660657_02506"/>
<dbReference type="EMBL" id="FPBA01000007">
    <property type="protein sequence ID" value="SFT70056.1"/>
    <property type="molecule type" value="Genomic_DNA"/>
</dbReference>
<dbReference type="AlphaFoldDB" id="A0A1I7A551"/>
<proteinExistence type="predicted"/>
<keyword evidence="4" id="KW-1185">Reference proteome</keyword>
<feature type="domain" description="Polyphosphate kinase-2-related" evidence="2">
    <location>
        <begin position="122"/>
        <end position="320"/>
    </location>
</feature>
<keyword evidence="3" id="KW-0808">Transferase</keyword>
<gene>
    <name evidence="3" type="ORF">SAMN05660657_02506</name>
</gene>
<dbReference type="PANTHER" id="PTHR34383:SF1">
    <property type="entry name" value="ADP-POLYPHOSPHATE PHOSPHOTRANSFERASE"/>
    <property type="match status" value="1"/>
</dbReference>
<dbReference type="RefSeq" id="WP_093579712.1">
    <property type="nucleotide sequence ID" value="NZ_FPBA01000007.1"/>
</dbReference>
<dbReference type="SUPFAM" id="SSF52540">
    <property type="entry name" value="P-loop containing nucleoside triphosphate hydrolases"/>
    <property type="match status" value="1"/>
</dbReference>
<organism evidence="3 4">
    <name type="scientific">Geodermatophilus amargosae</name>
    <dbReference type="NCBI Taxonomy" id="1296565"/>
    <lineage>
        <taxon>Bacteria</taxon>
        <taxon>Bacillati</taxon>
        <taxon>Actinomycetota</taxon>
        <taxon>Actinomycetes</taxon>
        <taxon>Geodermatophilales</taxon>
        <taxon>Geodermatophilaceae</taxon>
        <taxon>Geodermatophilus</taxon>
    </lineage>
</organism>
<feature type="compositionally biased region" description="Basic and acidic residues" evidence="1">
    <location>
        <begin position="353"/>
        <end position="365"/>
    </location>
</feature>
<dbReference type="OrthoDB" id="5178251at2"/>
<evidence type="ECO:0000256" key="1">
    <source>
        <dbReference type="SAM" id="MobiDB-lite"/>
    </source>
</evidence>
<protein>
    <submittedName>
        <fullName evidence="3">Polyphosphate kinase 2, PPK2 family</fullName>
    </submittedName>
</protein>
<dbReference type="InterPro" id="IPR022488">
    <property type="entry name" value="PPK2-related"/>
</dbReference>
<accession>A0A1I7A551</accession>
<dbReference type="Pfam" id="PF03976">
    <property type="entry name" value="PPK2"/>
    <property type="match status" value="1"/>
</dbReference>
<reference evidence="4" key="1">
    <citation type="submission" date="2016-10" db="EMBL/GenBank/DDBJ databases">
        <authorList>
            <person name="Varghese N."/>
            <person name="Submissions S."/>
        </authorList>
    </citation>
    <scope>NUCLEOTIDE SEQUENCE [LARGE SCALE GENOMIC DNA]</scope>
    <source>
        <strain evidence="4">DSM 46136</strain>
    </source>
</reference>
<feature type="region of interest" description="Disordered" evidence="1">
    <location>
        <begin position="77"/>
        <end position="113"/>
    </location>
</feature>
<evidence type="ECO:0000313" key="3">
    <source>
        <dbReference type="EMBL" id="SFT70056.1"/>
    </source>
</evidence>
<name>A0A1I7A551_9ACTN</name>
<evidence type="ECO:0000259" key="2">
    <source>
        <dbReference type="Pfam" id="PF03976"/>
    </source>
</evidence>
<dbReference type="PANTHER" id="PTHR34383">
    <property type="entry name" value="POLYPHOSPHATE:AMP PHOSPHOTRANSFERASE-RELATED"/>
    <property type="match status" value="1"/>
</dbReference>
<keyword evidence="3" id="KW-0418">Kinase</keyword>
<dbReference type="Proteomes" id="UP000199546">
    <property type="component" value="Unassembled WGS sequence"/>
</dbReference>
<sequence length="382" mass="41197">MAGEEHRVASLVQPQPAELYLDGAWHPAGLLGWRHDGAGRCRARVRVDLAGAPRVVWAPLELLRLPVPDVPPVPGVHRSAAPVPRPRPGADAGAGRWSPGRSAVPGRRPETWREDHPHAELLDDAEYQLQELRLQVELLKLQRWAGATRQRVAVVLEGREAAGTDGLVRTVTEHLDPRCTRVVAPASPSAPVRLSLSALPGAGEVVLFDRSWYGRPAVETGPGDDLRAVAASEQLLVAGGLRLVKLWLSVTRGEQRTRLALRRSGWSLTPADLAVLDRWDADTAAEEAVLAATSAPSAPWTVVGANDEPRARLEAVRSLLWGPAYDGRRDDVVGTPDPLLVRSVRGARPDPLPGDRRPQNHDGNHIRSSHSACDSGRPASTG</sequence>
<dbReference type="InterPro" id="IPR027417">
    <property type="entry name" value="P-loop_NTPase"/>
</dbReference>
<evidence type="ECO:0000313" key="4">
    <source>
        <dbReference type="Proteomes" id="UP000199546"/>
    </source>
</evidence>
<dbReference type="Gene3D" id="3.40.50.300">
    <property type="entry name" value="P-loop containing nucleotide triphosphate hydrolases"/>
    <property type="match status" value="1"/>
</dbReference>
<dbReference type="GO" id="GO:0016301">
    <property type="term" value="F:kinase activity"/>
    <property type="evidence" value="ECO:0007669"/>
    <property type="project" value="UniProtKB-KW"/>
</dbReference>